<dbReference type="EMBL" id="CP032382">
    <property type="protein sequence ID" value="AYB31925.1"/>
    <property type="molecule type" value="Genomic_DNA"/>
</dbReference>
<dbReference type="Gene3D" id="3.40.1440.10">
    <property type="entry name" value="GIY-YIG endonuclease"/>
    <property type="match status" value="1"/>
</dbReference>
<protein>
    <recommendedName>
        <fullName evidence="3">GIY-YIG domain-containing protein</fullName>
    </recommendedName>
</protein>
<sequence>MCRFAPIAIGAHLWYLKDGTRHPFFVCNYFKLVASVYILYSEKLDKFYTGSCLDFQFRYQEHLDKVYPESFTSNSDDWQLFLLVENLSTLI</sequence>
<evidence type="ECO:0008006" key="3">
    <source>
        <dbReference type="Google" id="ProtNLM"/>
    </source>
</evidence>
<dbReference type="Proteomes" id="UP000266183">
    <property type="component" value="Chromosome"/>
</dbReference>
<accession>A0A385SPN7</accession>
<organism evidence="1 2">
    <name type="scientific">Chryseolinea soli</name>
    <dbReference type="NCBI Taxonomy" id="2321403"/>
    <lineage>
        <taxon>Bacteria</taxon>
        <taxon>Pseudomonadati</taxon>
        <taxon>Bacteroidota</taxon>
        <taxon>Cytophagia</taxon>
        <taxon>Cytophagales</taxon>
        <taxon>Fulvivirgaceae</taxon>
        <taxon>Chryseolinea</taxon>
    </lineage>
</organism>
<reference evidence="2" key="1">
    <citation type="submission" date="2018-09" db="EMBL/GenBank/DDBJ databases">
        <title>Chryseolinea sp. KIS68-18 isolated from soil.</title>
        <authorList>
            <person name="Weon H.-Y."/>
            <person name="Kwon S.-W."/>
            <person name="Lee S.A."/>
        </authorList>
    </citation>
    <scope>NUCLEOTIDE SEQUENCE [LARGE SCALE GENOMIC DNA]</scope>
    <source>
        <strain evidence="2">KIS68-18</strain>
    </source>
</reference>
<keyword evidence="2" id="KW-1185">Reference proteome</keyword>
<dbReference type="AlphaFoldDB" id="A0A385SPN7"/>
<dbReference type="KEGG" id="chk:D4L85_15730"/>
<proteinExistence type="predicted"/>
<name>A0A385SPN7_9BACT</name>
<dbReference type="InterPro" id="IPR035901">
    <property type="entry name" value="GIY-YIG_endonuc_sf"/>
</dbReference>
<gene>
    <name evidence="1" type="ORF">D4L85_15730</name>
</gene>
<evidence type="ECO:0000313" key="1">
    <source>
        <dbReference type="EMBL" id="AYB31925.1"/>
    </source>
</evidence>
<evidence type="ECO:0000313" key="2">
    <source>
        <dbReference type="Proteomes" id="UP000266183"/>
    </source>
</evidence>